<dbReference type="InterPro" id="IPR005467">
    <property type="entry name" value="His_kinase_dom"/>
</dbReference>
<accession>A0ABW9ZWW0</accession>
<dbReference type="EMBL" id="JAACJS010000015">
    <property type="protein sequence ID" value="NCI50533.1"/>
    <property type="molecule type" value="Genomic_DNA"/>
</dbReference>
<proteinExistence type="predicted"/>
<dbReference type="PROSITE" id="PS50112">
    <property type="entry name" value="PAS"/>
    <property type="match status" value="1"/>
</dbReference>
<feature type="coiled-coil region" evidence="6">
    <location>
        <begin position="135"/>
        <end position="162"/>
    </location>
</feature>
<dbReference type="CDD" id="cd00082">
    <property type="entry name" value="HisKA"/>
    <property type="match status" value="1"/>
</dbReference>
<evidence type="ECO:0000259" key="7">
    <source>
        <dbReference type="PROSITE" id="PS50109"/>
    </source>
</evidence>
<name>A0ABW9ZWW0_9BACT</name>
<dbReference type="InterPro" id="IPR013655">
    <property type="entry name" value="PAS_fold_3"/>
</dbReference>
<dbReference type="InterPro" id="IPR036097">
    <property type="entry name" value="HisK_dim/P_sf"/>
</dbReference>
<dbReference type="Gene3D" id="3.30.450.20">
    <property type="entry name" value="PAS domain"/>
    <property type="match status" value="1"/>
</dbReference>
<dbReference type="Proteomes" id="UP000753802">
    <property type="component" value="Unassembled WGS sequence"/>
</dbReference>
<feature type="domain" description="PAS" evidence="8">
    <location>
        <begin position="34"/>
        <end position="95"/>
    </location>
</feature>
<organism evidence="9 10">
    <name type="scientific">Sediminibacterium roseum</name>
    <dbReference type="NCBI Taxonomy" id="1978412"/>
    <lineage>
        <taxon>Bacteria</taxon>
        <taxon>Pseudomonadati</taxon>
        <taxon>Bacteroidota</taxon>
        <taxon>Chitinophagia</taxon>
        <taxon>Chitinophagales</taxon>
        <taxon>Chitinophagaceae</taxon>
        <taxon>Sediminibacterium</taxon>
    </lineage>
</organism>
<keyword evidence="5" id="KW-0418">Kinase</keyword>
<dbReference type="SUPFAM" id="SSF55785">
    <property type="entry name" value="PYP-like sensor domain (PAS domain)"/>
    <property type="match status" value="1"/>
</dbReference>
<sequence length="392" mass="45613">MLESFLSDFAFIKETLDKGGNPDFLGKHFSFYSTEPVLFYNLETDRIIYMNERFEDEFQYTVEDLAKNNYSIFPLLHSDDHQPFREKILECLKNNDGNVSGCEYRLQSKQGKHNFYRVKLRKLYGSYYSVHLENISQLKEHDRLLEQKIEELNKSNQELEEFAYVASHDMQEPLRKISTFGQRLKTQFGNVLNEDGSMYLSRMMNASENMRNLIDNLLEFSRVSRNKQAFEKVDLSELLKATIDDLDLKIDETGAVVEVDELPAIEAIPSQMRQLFFNLLHNAIKFRKKDTSLVIRITQHVLSTQEKSNYQLPRAQEYFLIKIADNGIGFEQQYAERIFQLFQRLEGKSEYPGTGIGLSICRKIVVNHKGLIFAESEPGKGTAFSVILPKEQ</sequence>
<dbReference type="InterPro" id="IPR035965">
    <property type="entry name" value="PAS-like_dom_sf"/>
</dbReference>
<dbReference type="Pfam" id="PF00512">
    <property type="entry name" value="HisKA"/>
    <property type="match status" value="1"/>
</dbReference>
<dbReference type="InterPro" id="IPR003594">
    <property type="entry name" value="HATPase_dom"/>
</dbReference>
<dbReference type="SMART" id="SM00387">
    <property type="entry name" value="HATPase_c"/>
    <property type="match status" value="1"/>
</dbReference>
<keyword evidence="6" id="KW-0175">Coiled coil</keyword>
<evidence type="ECO:0000313" key="9">
    <source>
        <dbReference type="EMBL" id="NCI50533.1"/>
    </source>
</evidence>
<comment type="caution">
    <text evidence="9">The sequence shown here is derived from an EMBL/GenBank/DDBJ whole genome shotgun (WGS) entry which is preliminary data.</text>
</comment>
<evidence type="ECO:0000259" key="8">
    <source>
        <dbReference type="PROSITE" id="PS50112"/>
    </source>
</evidence>
<dbReference type="InterPro" id="IPR004358">
    <property type="entry name" value="Sig_transdc_His_kin-like_C"/>
</dbReference>
<dbReference type="InterPro" id="IPR036890">
    <property type="entry name" value="HATPase_C_sf"/>
</dbReference>
<dbReference type="Gene3D" id="3.30.565.10">
    <property type="entry name" value="Histidine kinase-like ATPase, C-terminal domain"/>
    <property type="match status" value="1"/>
</dbReference>
<evidence type="ECO:0000256" key="5">
    <source>
        <dbReference type="ARBA" id="ARBA00022777"/>
    </source>
</evidence>
<dbReference type="Pfam" id="PF08447">
    <property type="entry name" value="PAS_3"/>
    <property type="match status" value="1"/>
</dbReference>
<gene>
    <name evidence="9" type="ORF">GWC95_11405</name>
</gene>
<evidence type="ECO:0000256" key="2">
    <source>
        <dbReference type="ARBA" id="ARBA00012438"/>
    </source>
</evidence>
<dbReference type="SMART" id="SM00388">
    <property type="entry name" value="HisKA"/>
    <property type="match status" value="1"/>
</dbReference>
<comment type="catalytic activity">
    <reaction evidence="1">
        <text>ATP + protein L-histidine = ADP + protein N-phospho-L-histidine.</text>
        <dbReference type="EC" id="2.7.13.3"/>
    </reaction>
</comment>
<dbReference type="InterPro" id="IPR052162">
    <property type="entry name" value="Sensor_kinase/Photoreceptor"/>
</dbReference>
<dbReference type="PANTHER" id="PTHR43304:SF1">
    <property type="entry name" value="PAC DOMAIN-CONTAINING PROTEIN"/>
    <property type="match status" value="1"/>
</dbReference>
<reference evidence="9 10" key="1">
    <citation type="submission" date="2020-01" db="EMBL/GenBank/DDBJ databases">
        <title>Genome analysis.</title>
        <authorList>
            <person name="Wu S."/>
            <person name="Wang G."/>
        </authorList>
    </citation>
    <scope>NUCLEOTIDE SEQUENCE [LARGE SCALE GENOMIC DNA]</scope>
    <source>
        <strain evidence="9 10">SYL130</strain>
    </source>
</reference>
<evidence type="ECO:0000256" key="3">
    <source>
        <dbReference type="ARBA" id="ARBA00022553"/>
    </source>
</evidence>
<dbReference type="RefSeq" id="WP_161818852.1">
    <property type="nucleotide sequence ID" value="NZ_JAACJS010000015.1"/>
</dbReference>
<evidence type="ECO:0000256" key="1">
    <source>
        <dbReference type="ARBA" id="ARBA00000085"/>
    </source>
</evidence>
<dbReference type="InterPro" id="IPR003661">
    <property type="entry name" value="HisK_dim/P_dom"/>
</dbReference>
<feature type="domain" description="Histidine kinase" evidence="7">
    <location>
        <begin position="165"/>
        <end position="392"/>
    </location>
</feature>
<dbReference type="Gene3D" id="1.10.287.130">
    <property type="match status" value="1"/>
</dbReference>
<dbReference type="CDD" id="cd00130">
    <property type="entry name" value="PAS"/>
    <property type="match status" value="1"/>
</dbReference>
<dbReference type="NCBIfam" id="TIGR00229">
    <property type="entry name" value="sensory_box"/>
    <property type="match status" value="1"/>
</dbReference>
<dbReference type="SUPFAM" id="SSF55874">
    <property type="entry name" value="ATPase domain of HSP90 chaperone/DNA topoisomerase II/histidine kinase"/>
    <property type="match status" value="1"/>
</dbReference>
<dbReference type="PANTHER" id="PTHR43304">
    <property type="entry name" value="PHYTOCHROME-LIKE PROTEIN CPH1"/>
    <property type="match status" value="1"/>
</dbReference>
<evidence type="ECO:0000256" key="6">
    <source>
        <dbReference type="SAM" id="Coils"/>
    </source>
</evidence>
<dbReference type="Pfam" id="PF02518">
    <property type="entry name" value="HATPase_c"/>
    <property type="match status" value="1"/>
</dbReference>
<evidence type="ECO:0000313" key="10">
    <source>
        <dbReference type="Proteomes" id="UP000753802"/>
    </source>
</evidence>
<dbReference type="SUPFAM" id="SSF47384">
    <property type="entry name" value="Homodimeric domain of signal transducing histidine kinase"/>
    <property type="match status" value="1"/>
</dbReference>
<dbReference type="PRINTS" id="PR00344">
    <property type="entry name" value="BCTRLSENSOR"/>
</dbReference>
<evidence type="ECO:0000256" key="4">
    <source>
        <dbReference type="ARBA" id="ARBA00022679"/>
    </source>
</evidence>
<protein>
    <recommendedName>
        <fullName evidence="2">histidine kinase</fullName>
        <ecNumber evidence="2">2.7.13.3</ecNumber>
    </recommendedName>
</protein>
<dbReference type="EC" id="2.7.13.3" evidence="2"/>
<dbReference type="PROSITE" id="PS50109">
    <property type="entry name" value="HIS_KIN"/>
    <property type="match status" value="1"/>
</dbReference>
<keyword evidence="4" id="KW-0808">Transferase</keyword>
<keyword evidence="10" id="KW-1185">Reference proteome</keyword>
<keyword evidence="3" id="KW-0597">Phosphoprotein</keyword>
<dbReference type="InterPro" id="IPR000014">
    <property type="entry name" value="PAS"/>
</dbReference>